<dbReference type="PANTHER" id="PTHR30572:SF18">
    <property type="entry name" value="ABC-TYPE MACROLIDE FAMILY EXPORT SYSTEM PERMEASE COMPONENT 2"/>
    <property type="match status" value="1"/>
</dbReference>
<keyword evidence="10" id="KW-1185">Reference proteome</keyword>
<dbReference type="EMBL" id="FNZR01000006">
    <property type="protein sequence ID" value="SEL53535.1"/>
    <property type="molecule type" value="Genomic_DNA"/>
</dbReference>
<dbReference type="InterPro" id="IPR025857">
    <property type="entry name" value="MacB_PCD"/>
</dbReference>
<feature type="transmembrane region" description="Helical" evidence="6">
    <location>
        <begin position="333"/>
        <end position="356"/>
    </location>
</feature>
<comment type="subcellular location">
    <subcellularLocation>
        <location evidence="1">Cell membrane</location>
        <topology evidence="1">Multi-pass membrane protein</topology>
    </subcellularLocation>
</comment>
<feature type="transmembrane region" description="Helical" evidence="6">
    <location>
        <begin position="750"/>
        <end position="768"/>
    </location>
</feature>
<dbReference type="RefSeq" id="WP_090606781.1">
    <property type="nucleotide sequence ID" value="NZ_FNZR01000006.1"/>
</dbReference>
<keyword evidence="4 6" id="KW-1133">Transmembrane helix</keyword>
<feature type="domain" description="MacB-like periplasmic core" evidence="8">
    <location>
        <begin position="20"/>
        <end position="234"/>
    </location>
</feature>
<sequence length="787" mass="88225">MIRSYFKIAWRNLYKHKLYSLIHIVGLSTGVAACLLIFLFVRYELTYDQHNEHYERIARITTTVHTPESDNLSLATTPYPLADALLREYPEVEATVRLESSPAAVTYENELVTEAGFYKADQSIFSVFSFSVVAGDKKDALTKPNQLVLTERIAKKYFGSAEEAVGSTLVSGQQPLHVTAVVADLPPNSDIRIDGLLSADFSKVTSWMEDDFPVYTFVLFKEKPDLPGFEQKLQRLATQYVQPELDEMGAIDYHARFLVEALADVHFSEGKQMDTPKGNKQFNYVFSVLALVILAIALLNYINLATAKASERGKEVGVRKVAGARPLELVRQFVIESFLLIGLAWVVAIGLILLSIPYINLLLGTELSFHWQDHAVFLIGAFIATTFFTSLYPAFALAGYRPIDVLKGNRKISLKGVSLRKGIVVIQFAAAIVLTVGTLVVYWQVQYITNADQAFNVNRVVSIRVPTDDVNRSRVNGFYEALRQLPEVQSITSGNGVRGEDVALATTLASNNGKQRHLFCNYFFVDANFVSFFQIQLLEGRNMSNYLPTDKTEAFLVNEAFVHTMGWSETDAIGQPVEGFDRKGKVVGVVKNFYYKSMHNLVEPLAMIYQTDAPWFISVKIQPRDLPKVKVLWQRLFPDMVFNYTFLDEAYAAQYRKDTLTMYLFSCFTILAILIACLGLYGLVALMTARRTKEIGIRKVLGASVPGIVTLLSNDFVKLVLLAVVVASPVAWWVMDKWLEDFAYRIDIEWWMFAAVGLAAVVITLLTVSGQAVRAAMANPIESLRDE</sequence>
<evidence type="ECO:0000256" key="3">
    <source>
        <dbReference type="ARBA" id="ARBA00022692"/>
    </source>
</evidence>
<feature type="transmembrane region" description="Helical" evidence="6">
    <location>
        <begin position="282"/>
        <end position="302"/>
    </location>
</feature>
<dbReference type="GO" id="GO:0005886">
    <property type="term" value="C:plasma membrane"/>
    <property type="evidence" value="ECO:0007669"/>
    <property type="project" value="UniProtKB-SubCell"/>
</dbReference>
<dbReference type="PROSITE" id="PS51257">
    <property type="entry name" value="PROKAR_LIPOPROTEIN"/>
    <property type="match status" value="1"/>
</dbReference>
<proteinExistence type="predicted"/>
<dbReference type="PANTHER" id="PTHR30572">
    <property type="entry name" value="MEMBRANE COMPONENT OF TRANSPORTER-RELATED"/>
    <property type="match status" value="1"/>
</dbReference>
<feature type="transmembrane region" description="Helical" evidence="6">
    <location>
        <begin position="376"/>
        <end position="400"/>
    </location>
</feature>
<evidence type="ECO:0000313" key="10">
    <source>
        <dbReference type="Proteomes" id="UP000198916"/>
    </source>
</evidence>
<evidence type="ECO:0000313" key="9">
    <source>
        <dbReference type="EMBL" id="SEL53535.1"/>
    </source>
</evidence>
<dbReference type="Pfam" id="PF02687">
    <property type="entry name" value="FtsX"/>
    <property type="match status" value="2"/>
</dbReference>
<feature type="transmembrane region" description="Helical" evidence="6">
    <location>
        <begin position="21"/>
        <end position="41"/>
    </location>
</feature>
<evidence type="ECO:0000256" key="6">
    <source>
        <dbReference type="SAM" id="Phobius"/>
    </source>
</evidence>
<feature type="domain" description="ABC3 transporter permease C-terminal" evidence="7">
    <location>
        <begin position="667"/>
        <end position="774"/>
    </location>
</feature>
<evidence type="ECO:0000256" key="4">
    <source>
        <dbReference type="ARBA" id="ARBA00022989"/>
    </source>
</evidence>
<keyword evidence="5 6" id="KW-0472">Membrane</keyword>
<name>A0A1H7R0U4_9SPHI</name>
<feature type="domain" description="ABC3 transporter permease C-terminal" evidence="7">
    <location>
        <begin position="288"/>
        <end position="398"/>
    </location>
</feature>
<evidence type="ECO:0000256" key="5">
    <source>
        <dbReference type="ARBA" id="ARBA00023136"/>
    </source>
</evidence>
<dbReference type="AlphaFoldDB" id="A0A1H7R0U4"/>
<protein>
    <submittedName>
        <fullName evidence="9">Putative ABC transport system permease protein</fullName>
    </submittedName>
</protein>
<keyword evidence="3 6" id="KW-0812">Transmembrane</keyword>
<dbReference type="Pfam" id="PF12704">
    <property type="entry name" value="MacB_PCD"/>
    <property type="match status" value="1"/>
</dbReference>
<evidence type="ECO:0000259" key="8">
    <source>
        <dbReference type="Pfam" id="PF12704"/>
    </source>
</evidence>
<evidence type="ECO:0000256" key="2">
    <source>
        <dbReference type="ARBA" id="ARBA00022475"/>
    </source>
</evidence>
<dbReference type="InterPro" id="IPR050250">
    <property type="entry name" value="Macrolide_Exporter_MacB"/>
</dbReference>
<evidence type="ECO:0000259" key="7">
    <source>
        <dbReference type="Pfam" id="PF02687"/>
    </source>
</evidence>
<reference evidence="10" key="1">
    <citation type="submission" date="2016-10" db="EMBL/GenBank/DDBJ databases">
        <authorList>
            <person name="Varghese N."/>
            <person name="Submissions S."/>
        </authorList>
    </citation>
    <scope>NUCLEOTIDE SEQUENCE [LARGE SCALE GENOMIC DNA]</scope>
    <source>
        <strain evidence="10">Jip14</strain>
    </source>
</reference>
<gene>
    <name evidence="9" type="ORF">SAMN05421740_106198</name>
</gene>
<dbReference type="Proteomes" id="UP000198916">
    <property type="component" value="Unassembled WGS sequence"/>
</dbReference>
<accession>A0A1H7R0U4</accession>
<keyword evidence="2" id="KW-1003">Cell membrane</keyword>
<feature type="transmembrane region" description="Helical" evidence="6">
    <location>
        <begin position="421"/>
        <end position="443"/>
    </location>
</feature>
<feature type="transmembrane region" description="Helical" evidence="6">
    <location>
        <begin position="716"/>
        <end position="735"/>
    </location>
</feature>
<dbReference type="InterPro" id="IPR003838">
    <property type="entry name" value="ABC3_permease_C"/>
</dbReference>
<dbReference type="OrthoDB" id="5933722at2"/>
<evidence type="ECO:0000256" key="1">
    <source>
        <dbReference type="ARBA" id="ARBA00004651"/>
    </source>
</evidence>
<organism evidence="9 10">
    <name type="scientific">Parapedobacter koreensis</name>
    <dbReference type="NCBI Taxonomy" id="332977"/>
    <lineage>
        <taxon>Bacteria</taxon>
        <taxon>Pseudomonadati</taxon>
        <taxon>Bacteroidota</taxon>
        <taxon>Sphingobacteriia</taxon>
        <taxon>Sphingobacteriales</taxon>
        <taxon>Sphingobacteriaceae</taxon>
        <taxon>Parapedobacter</taxon>
    </lineage>
</organism>
<dbReference type="GO" id="GO:0022857">
    <property type="term" value="F:transmembrane transporter activity"/>
    <property type="evidence" value="ECO:0007669"/>
    <property type="project" value="TreeGrafter"/>
</dbReference>
<feature type="transmembrane region" description="Helical" evidence="6">
    <location>
        <begin position="663"/>
        <end position="689"/>
    </location>
</feature>
<dbReference type="STRING" id="332977.SAMN05421740_106198"/>